<dbReference type="PANTHER" id="PTHR39430">
    <property type="entry name" value="MEMBRANE-ASSOCIATED PROTEASE-RELATED"/>
    <property type="match status" value="1"/>
</dbReference>
<dbReference type="RefSeq" id="WP_133430341.1">
    <property type="nucleotide sequence ID" value="NZ_BMCC01000001.1"/>
</dbReference>
<name>A0A4R6BIY3_9STAP</name>
<reference evidence="3 4" key="1">
    <citation type="submission" date="2019-01" db="EMBL/GenBank/DDBJ databases">
        <title>Draft genome sequences of the type strains of six Macrococcus species.</title>
        <authorList>
            <person name="Mazhar S."/>
            <person name="Altermann E."/>
            <person name="Hill C."/>
            <person name="Mcauliffe O."/>
        </authorList>
    </citation>
    <scope>NUCLEOTIDE SEQUENCE [LARGE SCALE GENOMIC DNA]</scope>
    <source>
        <strain evidence="3 4">CCM4809</strain>
    </source>
</reference>
<evidence type="ECO:0000259" key="2">
    <source>
        <dbReference type="Pfam" id="PF02517"/>
    </source>
</evidence>
<evidence type="ECO:0000313" key="3">
    <source>
        <dbReference type="EMBL" id="TDM01619.1"/>
    </source>
</evidence>
<feature type="transmembrane region" description="Helical" evidence="1">
    <location>
        <begin position="135"/>
        <end position="156"/>
    </location>
</feature>
<sequence>MKLTRSMMSMRAPYHWWSTILWALGIFFGSSILTSFIAIPILVFASSITDINELMQGDYLFFLNMAVFPVTLMFLLLCNRYVYQHPQQALGFYKKDLVKKYGLGALIGIALIVIVFIFNLIAGAITTTFNPNHSVLMIIFMILAFGVQGLTEEVLARGFIMNKTAKQIGVPAAIIINSLFFSALHLLNPGVDAISTFNLFLAGVMFSLLFYWSDNIWLTGAAHSLWNIMLGVILGSEVSGMRLDHTLFITQFDQQHIFLNGGHFGFEGGIFTTIITLLFSSLLIYLIQKHHRNDI</sequence>
<evidence type="ECO:0000313" key="4">
    <source>
        <dbReference type="Proteomes" id="UP000295328"/>
    </source>
</evidence>
<keyword evidence="1" id="KW-0472">Membrane</keyword>
<dbReference type="GO" id="GO:0004175">
    <property type="term" value="F:endopeptidase activity"/>
    <property type="evidence" value="ECO:0007669"/>
    <property type="project" value="UniProtKB-ARBA"/>
</dbReference>
<feature type="transmembrane region" description="Helical" evidence="1">
    <location>
        <begin position="224"/>
        <end position="243"/>
    </location>
</feature>
<protein>
    <submittedName>
        <fullName evidence="3">CPBP family intramembrane metalloprotease</fullName>
    </submittedName>
</protein>
<organism evidence="3 4">
    <name type="scientific">Macrococcus hajekii</name>
    <dbReference type="NCBI Taxonomy" id="198482"/>
    <lineage>
        <taxon>Bacteria</taxon>
        <taxon>Bacillati</taxon>
        <taxon>Bacillota</taxon>
        <taxon>Bacilli</taxon>
        <taxon>Bacillales</taxon>
        <taxon>Staphylococcaceae</taxon>
        <taxon>Macrococcus</taxon>
    </lineage>
</organism>
<feature type="transmembrane region" description="Helical" evidence="1">
    <location>
        <begin position="59"/>
        <end position="82"/>
    </location>
</feature>
<feature type="transmembrane region" description="Helical" evidence="1">
    <location>
        <begin position="193"/>
        <end position="212"/>
    </location>
</feature>
<keyword evidence="1" id="KW-1133">Transmembrane helix</keyword>
<feature type="transmembrane region" description="Helical" evidence="1">
    <location>
        <begin position="103"/>
        <end position="129"/>
    </location>
</feature>
<keyword evidence="3" id="KW-0378">Hydrolase</keyword>
<dbReference type="GO" id="GO:0080120">
    <property type="term" value="P:CAAX-box protein maturation"/>
    <property type="evidence" value="ECO:0007669"/>
    <property type="project" value="UniProtKB-ARBA"/>
</dbReference>
<dbReference type="PANTHER" id="PTHR39430:SF1">
    <property type="entry name" value="PROTEASE"/>
    <property type="match status" value="1"/>
</dbReference>
<keyword evidence="3" id="KW-0482">Metalloprotease</keyword>
<dbReference type="AlphaFoldDB" id="A0A4R6BIY3"/>
<feature type="domain" description="CAAX prenyl protease 2/Lysostaphin resistance protein A-like" evidence="2">
    <location>
        <begin position="137"/>
        <end position="229"/>
    </location>
</feature>
<feature type="transmembrane region" description="Helical" evidence="1">
    <location>
        <begin position="168"/>
        <end position="187"/>
    </location>
</feature>
<feature type="transmembrane region" description="Helical" evidence="1">
    <location>
        <begin position="21"/>
        <end position="47"/>
    </location>
</feature>
<evidence type="ECO:0000256" key="1">
    <source>
        <dbReference type="SAM" id="Phobius"/>
    </source>
</evidence>
<gene>
    <name evidence="3" type="ORF">ERX37_08995</name>
</gene>
<accession>A0A4R6BIY3</accession>
<feature type="transmembrane region" description="Helical" evidence="1">
    <location>
        <begin position="263"/>
        <end position="287"/>
    </location>
</feature>
<dbReference type="GO" id="GO:0006508">
    <property type="term" value="P:proteolysis"/>
    <property type="evidence" value="ECO:0007669"/>
    <property type="project" value="UniProtKB-KW"/>
</dbReference>
<proteinExistence type="predicted"/>
<dbReference type="InterPro" id="IPR003675">
    <property type="entry name" value="Rce1/LyrA-like_dom"/>
</dbReference>
<dbReference type="Proteomes" id="UP000295328">
    <property type="component" value="Unassembled WGS sequence"/>
</dbReference>
<keyword evidence="3" id="KW-0645">Protease</keyword>
<keyword evidence="1" id="KW-0812">Transmembrane</keyword>
<dbReference type="OrthoDB" id="324900at2"/>
<dbReference type="Pfam" id="PF02517">
    <property type="entry name" value="Rce1-like"/>
    <property type="match status" value="1"/>
</dbReference>
<comment type="caution">
    <text evidence="3">The sequence shown here is derived from an EMBL/GenBank/DDBJ whole genome shotgun (WGS) entry which is preliminary data.</text>
</comment>
<dbReference type="GO" id="GO:0008237">
    <property type="term" value="F:metallopeptidase activity"/>
    <property type="evidence" value="ECO:0007669"/>
    <property type="project" value="UniProtKB-KW"/>
</dbReference>
<keyword evidence="4" id="KW-1185">Reference proteome</keyword>
<dbReference type="EMBL" id="SCWE01000003">
    <property type="protein sequence ID" value="TDM01619.1"/>
    <property type="molecule type" value="Genomic_DNA"/>
</dbReference>